<organism evidence="2 3">
    <name type="scientific">Porphyridium purpureum</name>
    <name type="common">Red alga</name>
    <name type="synonym">Porphyridium cruentum</name>
    <dbReference type="NCBI Taxonomy" id="35688"/>
    <lineage>
        <taxon>Eukaryota</taxon>
        <taxon>Rhodophyta</taxon>
        <taxon>Bangiophyceae</taxon>
        <taxon>Porphyridiales</taxon>
        <taxon>Porphyridiaceae</taxon>
        <taxon>Porphyridium</taxon>
    </lineage>
</organism>
<dbReference type="EMBL" id="VRMN01000005">
    <property type="protein sequence ID" value="KAA8494258.1"/>
    <property type="molecule type" value="Genomic_DNA"/>
</dbReference>
<sequence>MSGAPFGGTSGGTAGAAGDRGSTAALEEQLARLRAVLNIPANTDGNPAGPASAPPALRTAGSVGAETEMRRVMAACGVEESRFALMRVQDGLGRLLIHVKDEMELEKEIGALQKDCARLDFECALMDAKLMRLKGNIAFIEAGWMDQEQEQEQEQERTNI</sequence>
<evidence type="ECO:0000313" key="2">
    <source>
        <dbReference type="EMBL" id="KAA8494258.1"/>
    </source>
</evidence>
<comment type="caution">
    <text evidence="2">The sequence shown here is derived from an EMBL/GenBank/DDBJ whole genome shotgun (WGS) entry which is preliminary data.</text>
</comment>
<reference evidence="3" key="1">
    <citation type="journal article" date="2019" name="Nat. Commun.">
        <title>Expansion of phycobilisome linker gene families in mesophilic red algae.</title>
        <authorList>
            <person name="Lee J."/>
            <person name="Kim D."/>
            <person name="Bhattacharya D."/>
            <person name="Yoon H.S."/>
        </authorList>
    </citation>
    <scope>NUCLEOTIDE SEQUENCE [LARGE SCALE GENOMIC DNA]</scope>
    <source>
        <strain evidence="3">CCMP 1328</strain>
    </source>
</reference>
<protein>
    <submittedName>
        <fullName evidence="2">Uncharacterized protein</fullName>
    </submittedName>
</protein>
<feature type="compositionally biased region" description="Gly residues" evidence="1">
    <location>
        <begin position="1"/>
        <end position="15"/>
    </location>
</feature>
<accession>A0A5J4YSK5</accession>
<name>A0A5J4YSK5_PORPP</name>
<evidence type="ECO:0000313" key="3">
    <source>
        <dbReference type="Proteomes" id="UP000324585"/>
    </source>
</evidence>
<dbReference type="Proteomes" id="UP000324585">
    <property type="component" value="Unassembled WGS sequence"/>
</dbReference>
<proteinExistence type="predicted"/>
<feature type="region of interest" description="Disordered" evidence="1">
    <location>
        <begin position="1"/>
        <end position="22"/>
    </location>
</feature>
<keyword evidence="3" id="KW-1185">Reference proteome</keyword>
<gene>
    <name evidence="2" type="ORF">FVE85_4233</name>
</gene>
<evidence type="ECO:0000256" key="1">
    <source>
        <dbReference type="SAM" id="MobiDB-lite"/>
    </source>
</evidence>
<dbReference type="AlphaFoldDB" id="A0A5J4YSK5"/>